<dbReference type="EMBL" id="UINC01006117">
    <property type="protein sequence ID" value="SVA25596.1"/>
    <property type="molecule type" value="Genomic_DNA"/>
</dbReference>
<organism evidence="3">
    <name type="scientific">marine metagenome</name>
    <dbReference type="NCBI Taxonomy" id="408172"/>
    <lineage>
        <taxon>unclassified sequences</taxon>
        <taxon>metagenomes</taxon>
        <taxon>ecological metagenomes</taxon>
    </lineage>
</organism>
<keyword evidence="1" id="KW-0378">Hydrolase</keyword>
<dbReference type="GO" id="GO:0008745">
    <property type="term" value="F:N-acetylmuramoyl-L-alanine amidase activity"/>
    <property type="evidence" value="ECO:0007669"/>
    <property type="project" value="InterPro"/>
</dbReference>
<dbReference type="GO" id="GO:0009253">
    <property type="term" value="P:peptidoglycan catabolic process"/>
    <property type="evidence" value="ECO:0007669"/>
    <property type="project" value="InterPro"/>
</dbReference>
<dbReference type="Gene3D" id="3.40.630.40">
    <property type="entry name" value="Zn-dependent exopeptidases"/>
    <property type="match status" value="1"/>
</dbReference>
<dbReference type="PANTHER" id="PTHR30404:SF0">
    <property type="entry name" value="N-ACETYLMURAMOYL-L-ALANINE AMIDASE AMIC"/>
    <property type="match status" value="1"/>
</dbReference>
<evidence type="ECO:0000256" key="1">
    <source>
        <dbReference type="ARBA" id="ARBA00022801"/>
    </source>
</evidence>
<accession>A0A381UBL7</accession>
<dbReference type="CDD" id="cd02696">
    <property type="entry name" value="MurNAc-LAA"/>
    <property type="match status" value="1"/>
</dbReference>
<gene>
    <name evidence="3" type="ORF">METZ01_LOCUS78450</name>
</gene>
<dbReference type="InterPro" id="IPR002508">
    <property type="entry name" value="MurNAc-LAA_cat"/>
</dbReference>
<name>A0A381UBL7_9ZZZZ</name>
<feature type="non-terminal residue" evidence="3">
    <location>
        <position position="1"/>
    </location>
</feature>
<proteinExistence type="predicted"/>
<dbReference type="SMART" id="SM00646">
    <property type="entry name" value="Ami_3"/>
    <property type="match status" value="1"/>
</dbReference>
<dbReference type="InterPro" id="IPR050695">
    <property type="entry name" value="N-acetylmuramoyl_amidase_3"/>
</dbReference>
<feature type="domain" description="MurNAc-LAA" evidence="2">
    <location>
        <begin position="123"/>
        <end position="251"/>
    </location>
</feature>
<protein>
    <recommendedName>
        <fullName evidence="2">MurNAc-LAA domain-containing protein</fullName>
    </recommendedName>
</protein>
<evidence type="ECO:0000313" key="3">
    <source>
        <dbReference type="EMBL" id="SVA25596.1"/>
    </source>
</evidence>
<dbReference type="AlphaFoldDB" id="A0A381UBL7"/>
<sequence>VALLLAGCVSVAAADGGSGGTGVVVHDGAVFTVVGERSDGWVVDTPCRTEIFLDEGDQFRSVDVVLDPGHGGPETGSVGANGLVERDVNLWVALLARAELEDLGYTVVLTREVDLHMGIVQRANVANALSPSAFVSIHHNGGAVRRSQEPGTETFHQYGSDESTRLAGLLFEEVQTALDVWDVRWVDTVHKGASSRIRSDGTDVYGVLRLTPDLPSAIIEAAYLSNAPEAELLADPEVLVAEAGAIARALDRFLTSADPGSGFNQAFVDAATTGTGTGWNCDDSAYGRWTSVATGYTEQEYADLVAMAAWVGRSPESLQRFGVYALDFFHALGGRVSLDPLPPEVIPVVSGISVPVEVTLPWSPADQVLLTRVADAYGLSPAEAQKVGAVLMVFLIGISG</sequence>
<dbReference type="PANTHER" id="PTHR30404">
    <property type="entry name" value="N-ACETYLMURAMOYL-L-ALANINE AMIDASE"/>
    <property type="match status" value="1"/>
</dbReference>
<dbReference type="GO" id="GO:0030288">
    <property type="term" value="C:outer membrane-bounded periplasmic space"/>
    <property type="evidence" value="ECO:0007669"/>
    <property type="project" value="TreeGrafter"/>
</dbReference>
<reference evidence="3" key="1">
    <citation type="submission" date="2018-05" db="EMBL/GenBank/DDBJ databases">
        <authorList>
            <person name="Lanie J.A."/>
            <person name="Ng W.-L."/>
            <person name="Kazmierczak K.M."/>
            <person name="Andrzejewski T.M."/>
            <person name="Davidsen T.M."/>
            <person name="Wayne K.J."/>
            <person name="Tettelin H."/>
            <person name="Glass J.I."/>
            <person name="Rusch D."/>
            <person name="Podicherti R."/>
            <person name="Tsui H.-C.T."/>
            <person name="Winkler M.E."/>
        </authorList>
    </citation>
    <scope>NUCLEOTIDE SEQUENCE</scope>
</reference>
<dbReference type="SUPFAM" id="SSF53187">
    <property type="entry name" value="Zn-dependent exopeptidases"/>
    <property type="match status" value="1"/>
</dbReference>
<evidence type="ECO:0000259" key="2">
    <source>
        <dbReference type="SMART" id="SM00646"/>
    </source>
</evidence>
<dbReference type="Pfam" id="PF01520">
    <property type="entry name" value="Amidase_3"/>
    <property type="match status" value="1"/>
</dbReference>